<dbReference type="Pfam" id="PF22916">
    <property type="entry name" value="UTP25_NTPase-like"/>
    <property type="match status" value="1"/>
</dbReference>
<dbReference type="CDD" id="cd20796">
    <property type="entry name" value="C1_PKD_rpt2"/>
    <property type="match status" value="1"/>
</dbReference>
<evidence type="ECO:0000256" key="15">
    <source>
        <dbReference type="ARBA" id="ARBA00022833"/>
    </source>
</evidence>
<evidence type="ECO:0000256" key="20">
    <source>
        <dbReference type="SAM" id="MobiDB-lite"/>
    </source>
</evidence>
<dbReference type="GO" id="GO:0035556">
    <property type="term" value="P:intracellular signal transduction"/>
    <property type="evidence" value="ECO:0007669"/>
    <property type="project" value="TreeGrafter"/>
</dbReference>
<feature type="region of interest" description="Disordered" evidence="20">
    <location>
        <begin position="319"/>
        <end position="396"/>
    </location>
</feature>
<evidence type="ECO:0000256" key="8">
    <source>
        <dbReference type="ARBA" id="ARBA00022553"/>
    </source>
</evidence>
<evidence type="ECO:0000259" key="21">
    <source>
        <dbReference type="PROSITE" id="PS50053"/>
    </source>
</evidence>
<dbReference type="PANTHER" id="PTHR22968:SF24">
    <property type="entry name" value="SERINE_THREONINE-PROTEIN KINASE"/>
    <property type="match status" value="1"/>
</dbReference>
<dbReference type="PANTHER" id="PTHR22968">
    <property type="entry name" value="PROTEIN KINASE C, MU"/>
    <property type="match status" value="1"/>
</dbReference>
<dbReference type="PRINTS" id="PR00348">
    <property type="entry name" value="UBIQUITIN"/>
</dbReference>
<gene>
    <name evidence="23" type="ORF">MENT_LOCUS26513</name>
</gene>
<feature type="compositionally biased region" description="Polar residues" evidence="20">
    <location>
        <begin position="1536"/>
        <end position="1545"/>
    </location>
</feature>
<dbReference type="SUPFAM" id="SSF50729">
    <property type="entry name" value="PH domain-like"/>
    <property type="match status" value="1"/>
</dbReference>
<evidence type="ECO:0000256" key="17">
    <source>
        <dbReference type="ARBA" id="ARBA00022842"/>
    </source>
</evidence>
<evidence type="ECO:0000256" key="1">
    <source>
        <dbReference type="ARBA" id="ARBA00001946"/>
    </source>
</evidence>
<keyword evidence="12" id="KW-0547">Nucleotide-binding</keyword>
<dbReference type="OrthoDB" id="10264378at2759"/>
<dbReference type="SMART" id="SM00109">
    <property type="entry name" value="C1"/>
    <property type="match status" value="2"/>
</dbReference>
<dbReference type="EMBL" id="CAJEWN010000243">
    <property type="protein sequence ID" value="CAD2174819.1"/>
    <property type="molecule type" value="Genomic_DNA"/>
</dbReference>
<evidence type="ECO:0000259" key="22">
    <source>
        <dbReference type="PROSITE" id="PS50081"/>
    </source>
</evidence>
<evidence type="ECO:0000256" key="11">
    <source>
        <dbReference type="ARBA" id="ARBA00022737"/>
    </source>
</evidence>
<organism evidence="23 24">
    <name type="scientific">Meloidogyne enterolobii</name>
    <name type="common">Root-knot nematode worm</name>
    <name type="synonym">Meloidogyne mayaguensis</name>
    <dbReference type="NCBI Taxonomy" id="390850"/>
    <lineage>
        <taxon>Eukaryota</taxon>
        <taxon>Metazoa</taxon>
        <taxon>Ecdysozoa</taxon>
        <taxon>Nematoda</taxon>
        <taxon>Chromadorea</taxon>
        <taxon>Rhabditida</taxon>
        <taxon>Tylenchina</taxon>
        <taxon>Tylenchomorpha</taxon>
        <taxon>Tylenchoidea</taxon>
        <taxon>Meloidogynidae</taxon>
        <taxon>Meloidogyninae</taxon>
        <taxon>Meloidogyne</taxon>
    </lineage>
</organism>
<dbReference type="Proteomes" id="UP000580250">
    <property type="component" value="Unassembled WGS sequence"/>
</dbReference>
<evidence type="ECO:0000256" key="16">
    <source>
        <dbReference type="ARBA" id="ARBA00022840"/>
    </source>
</evidence>
<dbReference type="PROSITE" id="PS50053">
    <property type="entry name" value="UBIQUITIN_2"/>
    <property type="match status" value="1"/>
</dbReference>
<dbReference type="Pfam" id="PF00130">
    <property type="entry name" value="C1_1"/>
    <property type="match status" value="2"/>
</dbReference>
<dbReference type="PRINTS" id="PR00008">
    <property type="entry name" value="DAGPEDOMAIN"/>
</dbReference>
<evidence type="ECO:0000256" key="12">
    <source>
        <dbReference type="ARBA" id="ARBA00022741"/>
    </source>
</evidence>
<dbReference type="GO" id="GO:0005829">
    <property type="term" value="C:cytosol"/>
    <property type="evidence" value="ECO:0007669"/>
    <property type="project" value="TreeGrafter"/>
</dbReference>
<dbReference type="GO" id="GO:0005524">
    <property type="term" value="F:ATP binding"/>
    <property type="evidence" value="ECO:0007669"/>
    <property type="project" value="UniProtKB-KW"/>
</dbReference>
<dbReference type="Gene3D" id="2.30.29.30">
    <property type="entry name" value="Pleckstrin-homology domain (PH domain)/Phosphotyrosine-binding domain (PTB)"/>
    <property type="match status" value="1"/>
</dbReference>
<dbReference type="InterPro" id="IPR020454">
    <property type="entry name" value="DAG/PE-bd"/>
</dbReference>
<evidence type="ECO:0000256" key="2">
    <source>
        <dbReference type="ARBA" id="ARBA00004370"/>
    </source>
</evidence>
<feature type="region of interest" description="Disordered" evidence="20">
    <location>
        <begin position="1180"/>
        <end position="1209"/>
    </location>
</feature>
<dbReference type="Gene3D" id="3.10.20.90">
    <property type="entry name" value="Phosphatidylinositol 3-kinase Catalytic Subunit, Chain A, domain 1"/>
    <property type="match status" value="1"/>
</dbReference>
<keyword evidence="8" id="KW-0597">Phosphoprotein</keyword>
<dbReference type="Pfam" id="PF06862">
    <property type="entry name" value="Utp25_C"/>
    <property type="match status" value="2"/>
</dbReference>
<dbReference type="InterPro" id="IPR019956">
    <property type="entry name" value="Ubiquitin_dom"/>
</dbReference>
<feature type="domain" description="Ubiquitin-like" evidence="21">
    <location>
        <begin position="993"/>
        <end position="1066"/>
    </location>
</feature>
<dbReference type="CDD" id="cd01239">
    <property type="entry name" value="PH_PKD"/>
    <property type="match status" value="1"/>
</dbReference>
<feature type="domain" description="Phorbol-ester/DAG-type" evidence="22">
    <location>
        <begin position="230"/>
        <end position="280"/>
    </location>
</feature>
<reference evidence="23 24" key="1">
    <citation type="submission" date="2020-08" db="EMBL/GenBank/DDBJ databases">
        <authorList>
            <person name="Koutsovoulos G."/>
            <person name="Danchin GJ E."/>
        </authorList>
    </citation>
    <scope>NUCLEOTIDE SEQUENCE [LARGE SCALE GENOMIC DNA]</scope>
</reference>
<feature type="region of interest" description="Disordered" evidence="20">
    <location>
        <begin position="150"/>
        <end position="174"/>
    </location>
</feature>
<dbReference type="InterPro" id="IPR002219">
    <property type="entry name" value="PKC_DAG/PE"/>
</dbReference>
<feature type="compositionally biased region" description="Basic and acidic residues" evidence="20">
    <location>
        <begin position="1549"/>
        <end position="1559"/>
    </location>
</feature>
<comment type="subcellular location">
    <subcellularLocation>
        <location evidence="3">Cytoplasm</location>
    </subcellularLocation>
    <subcellularLocation>
        <location evidence="2">Membrane</location>
    </subcellularLocation>
</comment>
<dbReference type="PROSITE" id="PS00479">
    <property type="entry name" value="ZF_DAG_PE_1"/>
    <property type="match status" value="2"/>
</dbReference>
<evidence type="ECO:0000313" key="24">
    <source>
        <dbReference type="Proteomes" id="UP000580250"/>
    </source>
</evidence>
<keyword evidence="15" id="KW-0862">Zinc</keyword>
<keyword evidence="7" id="KW-0723">Serine/threonine-protein kinase</keyword>
<dbReference type="InterPro" id="IPR000626">
    <property type="entry name" value="Ubiquitin-like_dom"/>
</dbReference>
<evidence type="ECO:0000256" key="13">
    <source>
        <dbReference type="ARBA" id="ARBA00022771"/>
    </source>
</evidence>
<feature type="region of interest" description="Disordered" evidence="20">
    <location>
        <begin position="1374"/>
        <end position="1400"/>
    </location>
</feature>
<feature type="compositionally biased region" description="Polar residues" evidence="20">
    <location>
        <begin position="341"/>
        <end position="364"/>
    </location>
</feature>
<dbReference type="GO" id="GO:0004697">
    <property type="term" value="F:diacylglycerol-dependent serine/threonine kinase activity"/>
    <property type="evidence" value="ECO:0007669"/>
    <property type="project" value="UniProtKB-EC"/>
</dbReference>
<dbReference type="InterPro" id="IPR029071">
    <property type="entry name" value="Ubiquitin-like_domsf"/>
</dbReference>
<keyword evidence="17" id="KW-0460">Magnesium</keyword>
<dbReference type="PROSITE" id="PS50081">
    <property type="entry name" value="ZF_DAG_PE_2"/>
    <property type="match status" value="2"/>
</dbReference>
<dbReference type="Gene3D" id="3.30.60.20">
    <property type="match status" value="2"/>
</dbReference>
<dbReference type="FunFam" id="3.30.60.20:FF:000019">
    <property type="entry name" value="Serine/threonine-protein kinase"/>
    <property type="match status" value="1"/>
</dbReference>
<keyword evidence="6" id="KW-0963">Cytoplasm</keyword>
<name>A0A6V7VIN4_MELEN</name>
<comment type="cofactor">
    <cofactor evidence="1">
        <name>Mg(2+)</name>
        <dbReference type="ChEBI" id="CHEBI:18420"/>
    </cofactor>
</comment>
<dbReference type="SUPFAM" id="SSF57889">
    <property type="entry name" value="Cysteine-rich domain"/>
    <property type="match status" value="2"/>
</dbReference>
<feature type="region of interest" description="Disordered" evidence="20">
    <location>
        <begin position="1524"/>
        <end position="1559"/>
    </location>
</feature>
<evidence type="ECO:0000256" key="14">
    <source>
        <dbReference type="ARBA" id="ARBA00022777"/>
    </source>
</evidence>
<evidence type="ECO:0000256" key="10">
    <source>
        <dbReference type="ARBA" id="ARBA00022723"/>
    </source>
</evidence>
<comment type="caution">
    <text evidence="23">The sequence shown here is derived from an EMBL/GenBank/DDBJ whole genome shotgun (WGS) entry which is preliminary data.</text>
</comment>
<keyword evidence="10" id="KW-0479">Metal-binding</keyword>
<dbReference type="SUPFAM" id="SSF54236">
    <property type="entry name" value="Ubiquitin-like"/>
    <property type="match status" value="1"/>
</dbReference>
<evidence type="ECO:0000256" key="6">
    <source>
        <dbReference type="ARBA" id="ARBA00022490"/>
    </source>
</evidence>
<dbReference type="InterPro" id="IPR053939">
    <property type="entry name" value="UTP25_C"/>
</dbReference>
<comment type="similarity">
    <text evidence="4">Belongs to the protein kinase superfamily. CAMK Ser/Thr protein kinase family. PKD subfamily.</text>
</comment>
<proteinExistence type="inferred from homology"/>
<dbReference type="Pfam" id="PF00240">
    <property type="entry name" value="ubiquitin"/>
    <property type="match status" value="1"/>
</dbReference>
<dbReference type="InterPro" id="IPR046349">
    <property type="entry name" value="C1-like_sf"/>
</dbReference>
<feature type="compositionally biased region" description="Acidic residues" evidence="20">
    <location>
        <begin position="322"/>
        <end position="340"/>
    </location>
</feature>
<keyword evidence="16" id="KW-0067">ATP-binding</keyword>
<evidence type="ECO:0000313" key="23">
    <source>
        <dbReference type="EMBL" id="CAD2174819.1"/>
    </source>
</evidence>
<feature type="domain" description="Phorbol-ester/DAG-type" evidence="22">
    <location>
        <begin position="19"/>
        <end position="69"/>
    </location>
</feature>
<dbReference type="EC" id="2.7.11.13" evidence="5"/>
<dbReference type="GO" id="GO:0007200">
    <property type="term" value="P:phospholipase C-activating G protein-coupled receptor signaling pathway"/>
    <property type="evidence" value="ECO:0007669"/>
    <property type="project" value="TreeGrafter"/>
</dbReference>
<dbReference type="GO" id="GO:0016020">
    <property type="term" value="C:membrane"/>
    <property type="evidence" value="ECO:0007669"/>
    <property type="project" value="UniProtKB-SubCell"/>
</dbReference>
<accession>A0A6V7VIN4</accession>
<evidence type="ECO:0000256" key="5">
    <source>
        <dbReference type="ARBA" id="ARBA00012429"/>
    </source>
</evidence>
<protein>
    <recommendedName>
        <fullName evidence="5">protein kinase C</fullName>
        <ecNumber evidence="5">2.7.11.13</ecNumber>
    </recommendedName>
</protein>
<evidence type="ECO:0000256" key="3">
    <source>
        <dbReference type="ARBA" id="ARBA00004496"/>
    </source>
</evidence>
<keyword evidence="13" id="KW-0863">Zinc-finger</keyword>
<evidence type="ECO:0000256" key="7">
    <source>
        <dbReference type="ARBA" id="ARBA00022527"/>
    </source>
</evidence>
<feature type="compositionally biased region" description="Low complexity" evidence="20">
    <location>
        <begin position="150"/>
        <end position="159"/>
    </location>
</feature>
<dbReference type="CDD" id="cd20795">
    <property type="entry name" value="C1_PKD_rpt1"/>
    <property type="match status" value="1"/>
</dbReference>
<evidence type="ECO:0000256" key="18">
    <source>
        <dbReference type="ARBA" id="ARBA00023136"/>
    </source>
</evidence>
<keyword evidence="9" id="KW-0808">Transferase</keyword>
<sequence length="1577" mass="181105">MDIFVLGSCPQHERLVVHPHTLYVHSYKTPTFCDFCGELLFGLVKQGLKCQGCGLNYHKRCASKIPNNCSGSRQRRPSAIPLSPRNSVGFQSPIFGSGNISSQALNGLSTTLPPRASFSSASFTETSSVVSSIFPCTTCNNNFKNLSTISTNSNNSNIKNQKEEKEEEEEGEEHNNNNQLFVLLVNGLWMMEIRLGEMFFLQMPRKDRSSSWSGRPLWMEVAEATRIKVPHTFQVHSYKRPTVCQHCKKLLKGLIRQGLQCRDCKYNCHKKCAQHAAKDCAGGLSATSPFNCQLSDRGMQAGSEEKSNQQSSYLRKIKNEPCDESDDGSTEESVLNDEDLTATTTSTNSRLQKPWAQSTPSAPLSSTEKENTSSSKTGKIRQQQKEEQQKTINTMTDLDEDEDLNIAKESANIPLMRVVMSKKQTKRPTTNRALKEGWMVHYTERHSMRKKHFWRLDPKAITMFKDETASSYYKEIPLSEVLEVKIAPGIEEDHTELSRSPTHFFEIRTHTSTYFIDQLKMDDIITFKRLLHLYKNNLVNKEKERNFQENLFTNFMGCYFDVCCSTREYCTELICLHSLNHLIRNLIIGNKQRLQKAKDEGLELTDSLIEKCRDQGLSQSKILILCPFQKFARKWVCTMKDLLFTQEEKPFLQNWTKFGEEYGDEDGNKINEKRQFSEDFKANILIMQNWEHLITTIYALNKMPTTVSIDITRIKHWSSIDGLAKHYRQTICFSQINFVEMNSLFTQHCSNFAGIPTIKQNLAELLPIKQFFYPNIQYFHRFETISPTEQTNERFKYFVEQILPKSKTGTLIFIPSYFDSVRIRNFLKKRNNETFVQLHEYAEQGKIAKARLLFFKGERKLMLFTERYYIIGTKCLLDKEKVVVICGLVNFLIRSDRFKKFLLGKVCIVSWSSVKFFELDKKFYKVGTKLHLLIYWGNAGFGFFFRYQIKGIRSLLLYQPPINPEFYPEFLQMSATQQKNNFENQEKNKLLFIQIFVKIINGKIITIHAYIFDTIKIVKKRIQDKEGIPDFGLIFAGKQLNDGKTLTDYNIKNDSTLHMVLRLLGGVGKKRKYKSEEAKCPSGECSVKLHFVKKILAIKQYICRRCKNESVPEFLISWKTTSGRGGPASWTTLSDFKLGSTLFNAIRKDLLKKIYCVCAECDAKGKIRFYQTLEDGERGLDTREEEGIPPDQQQRPQKKRNVKAREVEASETIKDPIRVDTDQQNKKKTKPIVFEDEASDTIENTDVVATDVLNVSENIDDINMIVPETPAREIDVCTNQLEDGRTLADHDNCAKRGNKELNSQFEEVGCSSTNVNPTTVLMSIHDGGKMPFKISNTLLLNKITSANDQSTSDINKKKRTEEIILEFEASDTNGVQISSKETEQLNRGNNGEENEGNDVDDNHIQLVEETILDDNFIENDLPYDDFEAIKVRTLKANNKNVEENVQDVNQDQVQSCSSMSLQETPVLINYISSEIGQNGNFSFLNTKKLYDPTSSLYYTKSAFVPSPSPSSSTFSIIDRSINGRHSEPIRHAPNVQRPTQSNSVPNFKKRSEMTQDERKMDNKLRAHRRFFKEKNLI</sequence>
<evidence type="ECO:0000256" key="4">
    <source>
        <dbReference type="ARBA" id="ARBA00008582"/>
    </source>
</evidence>
<keyword evidence="14" id="KW-0418">Kinase</keyword>
<keyword evidence="11" id="KW-0677">Repeat</keyword>
<evidence type="ECO:0000256" key="9">
    <source>
        <dbReference type="ARBA" id="ARBA00022679"/>
    </source>
</evidence>
<dbReference type="InterPro" id="IPR053940">
    <property type="entry name" value="UTP25_NTPase-like"/>
</dbReference>
<dbReference type="InterPro" id="IPR011993">
    <property type="entry name" value="PH-like_dom_sf"/>
</dbReference>
<dbReference type="SMART" id="SM00213">
    <property type="entry name" value="UBQ"/>
    <property type="match status" value="1"/>
</dbReference>
<evidence type="ECO:0000256" key="19">
    <source>
        <dbReference type="ARBA" id="ARBA00047272"/>
    </source>
</evidence>
<dbReference type="GO" id="GO:0008270">
    <property type="term" value="F:zinc ion binding"/>
    <property type="evidence" value="ECO:0007669"/>
    <property type="project" value="UniProtKB-KW"/>
</dbReference>
<comment type="catalytic activity">
    <reaction evidence="19">
        <text>L-threonyl-[protein] + ATP = O-phospho-L-threonyl-[protein] + ADP + H(+)</text>
        <dbReference type="Rhea" id="RHEA:46608"/>
        <dbReference type="Rhea" id="RHEA-COMP:11060"/>
        <dbReference type="Rhea" id="RHEA-COMP:11605"/>
        <dbReference type="ChEBI" id="CHEBI:15378"/>
        <dbReference type="ChEBI" id="CHEBI:30013"/>
        <dbReference type="ChEBI" id="CHEBI:30616"/>
        <dbReference type="ChEBI" id="CHEBI:61977"/>
        <dbReference type="ChEBI" id="CHEBI:456216"/>
        <dbReference type="EC" id="2.7.11.13"/>
    </reaction>
</comment>
<keyword evidence="18" id="KW-0472">Membrane</keyword>